<proteinExistence type="predicted"/>
<dbReference type="Gene3D" id="3.40.50.1820">
    <property type="entry name" value="alpha/beta hydrolase"/>
    <property type="match status" value="1"/>
</dbReference>
<dbReference type="Pfam" id="PF20434">
    <property type="entry name" value="BD-FAE"/>
    <property type="match status" value="1"/>
</dbReference>
<dbReference type="InterPro" id="IPR049492">
    <property type="entry name" value="BD-FAE-like_dom"/>
</dbReference>
<dbReference type="EMBL" id="JARO02001585">
    <property type="protein sequence ID" value="KPP75012.1"/>
    <property type="molecule type" value="Genomic_DNA"/>
</dbReference>
<feature type="non-terminal residue" evidence="4">
    <location>
        <position position="1"/>
    </location>
</feature>
<feature type="domain" description="BD-FAE-like" evidence="3">
    <location>
        <begin position="101"/>
        <end position="318"/>
    </location>
</feature>
<gene>
    <name evidence="4" type="ORF">Z043_105774</name>
</gene>
<reference evidence="4 5" key="1">
    <citation type="submission" date="2015-08" db="EMBL/GenBank/DDBJ databases">
        <title>The genome of the Asian arowana (Scleropages formosus).</title>
        <authorList>
            <person name="Tan M.H."/>
            <person name="Gan H.M."/>
            <person name="Croft L.J."/>
            <person name="Austin C.M."/>
        </authorList>
    </citation>
    <scope>NUCLEOTIDE SEQUENCE [LARGE SCALE GENOMIC DNA]</scope>
    <source>
        <strain evidence="4">Aro1</strain>
    </source>
</reference>
<comment type="caution">
    <text evidence="4">The sequence shown here is derived from an EMBL/GenBank/DDBJ whole genome shotgun (WGS) entry which is preliminary data.</text>
</comment>
<keyword evidence="2" id="KW-0812">Transmembrane</keyword>
<accession>A0A0P7XIW1</accession>
<evidence type="ECO:0000256" key="2">
    <source>
        <dbReference type="SAM" id="Phobius"/>
    </source>
</evidence>
<evidence type="ECO:0000313" key="4">
    <source>
        <dbReference type="EMBL" id="KPP75012.1"/>
    </source>
</evidence>
<dbReference type="Proteomes" id="UP000034805">
    <property type="component" value="Unassembled WGS sequence"/>
</dbReference>
<keyword evidence="1" id="KW-0378">Hydrolase</keyword>
<evidence type="ECO:0000313" key="5">
    <source>
        <dbReference type="Proteomes" id="UP000034805"/>
    </source>
</evidence>
<dbReference type="AlphaFoldDB" id="A0A0P7XIW1"/>
<keyword evidence="2" id="KW-1133">Transmembrane helix</keyword>
<dbReference type="InterPro" id="IPR029058">
    <property type="entry name" value="AB_hydrolase_fold"/>
</dbReference>
<name>A0A0P7XIW1_SCLFO</name>
<keyword evidence="2" id="KW-0472">Membrane</keyword>
<feature type="transmembrane region" description="Helical" evidence="2">
    <location>
        <begin position="12"/>
        <end position="32"/>
    </location>
</feature>
<dbReference type="PANTHER" id="PTHR48081:SF33">
    <property type="entry name" value="KYNURENINE FORMAMIDASE"/>
    <property type="match status" value="1"/>
</dbReference>
<dbReference type="PANTHER" id="PTHR48081">
    <property type="entry name" value="AB HYDROLASE SUPERFAMILY PROTEIN C4A8.06C"/>
    <property type="match status" value="1"/>
</dbReference>
<dbReference type="InterPro" id="IPR050300">
    <property type="entry name" value="GDXG_lipolytic_enzyme"/>
</dbReference>
<dbReference type="GO" id="GO:0004061">
    <property type="term" value="F:arylformamidase activity"/>
    <property type="evidence" value="ECO:0007669"/>
    <property type="project" value="TreeGrafter"/>
</dbReference>
<organism evidence="4 5">
    <name type="scientific">Scleropages formosus</name>
    <name type="common">Asian bonytongue</name>
    <name type="synonym">Osteoglossum formosum</name>
    <dbReference type="NCBI Taxonomy" id="113540"/>
    <lineage>
        <taxon>Eukaryota</taxon>
        <taxon>Metazoa</taxon>
        <taxon>Chordata</taxon>
        <taxon>Craniata</taxon>
        <taxon>Vertebrata</taxon>
        <taxon>Euteleostomi</taxon>
        <taxon>Actinopterygii</taxon>
        <taxon>Neopterygii</taxon>
        <taxon>Teleostei</taxon>
        <taxon>Osteoglossocephala</taxon>
        <taxon>Osteoglossomorpha</taxon>
        <taxon>Osteoglossiformes</taxon>
        <taxon>Osteoglossidae</taxon>
        <taxon>Scleropages</taxon>
    </lineage>
</organism>
<sequence>IGSKYHVSLPLAAGAIFIAIPYSISLLTQWVYGWPNYPGYRKYIEALKPRRIYYVTRAVLETLKYLQYGKLYFQWKLWYKNVDNHKHYEKGISFGRHGNKLDLYYSPKMDRSSNTLSSVVVFVYGGAWGSGERSTYCLLALQMAKELNATVVCPDYSIYPKGNVLSMVQDVADCLVWLRNNGHMFNIDTGSIVMIGHSAGAHLCALTTLFLVEGVDELAIEAETQKEITCSIKGVIGLSGVYDVVDHYQHEKIRGIEYVSTMHRAMGGMDKFDIYSPRTFLGKLNEGALKRLPPFGLLHGTDDIVVPVESSVQFSEALTSLSAKVSLYLLPKMNHTEIVTDLMAPDRHFYHIVFGCIKQEFHKFIAKC</sequence>
<evidence type="ECO:0000259" key="3">
    <source>
        <dbReference type="Pfam" id="PF20434"/>
    </source>
</evidence>
<protein>
    <submittedName>
        <fullName evidence="4">Putative isoprenylcysteine alpha-carbonyl methylesterase ICME</fullName>
    </submittedName>
</protein>
<dbReference type="SUPFAM" id="SSF53474">
    <property type="entry name" value="alpha/beta-Hydrolases"/>
    <property type="match status" value="1"/>
</dbReference>
<evidence type="ECO:0000256" key="1">
    <source>
        <dbReference type="ARBA" id="ARBA00022801"/>
    </source>
</evidence>